<evidence type="ECO:0000313" key="2">
    <source>
        <dbReference type="EMBL" id="KAK9046031.1"/>
    </source>
</evidence>
<organism evidence="2 3">
    <name type="scientific">Hibiscus sabdariffa</name>
    <name type="common">roselle</name>
    <dbReference type="NCBI Taxonomy" id="183260"/>
    <lineage>
        <taxon>Eukaryota</taxon>
        <taxon>Viridiplantae</taxon>
        <taxon>Streptophyta</taxon>
        <taxon>Embryophyta</taxon>
        <taxon>Tracheophyta</taxon>
        <taxon>Spermatophyta</taxon>
        <taxon>Magnoliopsida</taxon>
        <taxon>eudicotyledons</taxon>
        <taxon>Gunneridae</taxon>
        <taxon>Pentapetalae</taxon>
        <taxon>rosids</taxon>
        <taxon>malvids</taxon>
        <taxon>Malvales</taxon>
        <taxon>Malvaceae</taxon>
        <taxon>Malvoideae</taxon>
        <taxon>Hibiscus</taxon>
    </lineage>
</organism>
<protein>
    <submittedName>
        <fullName evidence="2">Uncharacterized protein</fullName>
    </submittedName>
</protein>
<proteinExistence type="predicted"/>
<dbReference type="Proteomes" id="UP001396334">
    <property type="component" value="Unassembled WGS sequence"/>
</dbReference>
<sequence length="86" mass="9270">MIRDRWAARRGSETATPGSIDGRRTPRRRRGVVGAISRGHHGSGSTKQKECARSGYSSNGKIGFKGREIVVGVSLWEVNSCSNGGR</sequence>
<dbReference type="EMBL" id="JBBPBN010000001">
    <property type="protein sequence ID" value="KAK9046031.1"/>
    <property type="molecule type" value="Genomic_DNA"/>
</dbReference>
<name>A0ABR2U8H3_9ROSI</name>
<feature type="region of interest" description="Disordered" evidence="1">
    <location>
        <begin position="1"/>
        <end position="58"/>
    </location>
</feature>
<reference evidence="2 3" key="1">
    <citation type="journal article" date="2024" name="G3 (Bethesda)">
        <title>Genome assembly of Hibiscus sabdariffa L. provides insights into metabolisms of medicinal natural products.</title>
        <authorList>
            <person name="Kim T."/>
        </authorList>
    </citation>
    <scope>NUCLEOTIDE SEQUENCE [LARGE SCALE GENOMIC DNA]</scope>
    <source>
        <strain evidence="2">TK-2024</strain>
        <tissue evidence="2">Old leaves</tissue>
    </source>
</reference>
<evidence type="ECO:0000313" key="3">
    <source>
        <dbReference type="Proteomes" id="UP001396334"/>
    </source>
</evidence>
<keyword evidence="3" id="KW-1185">Reference proteome</keyword>
<gene>
    <name evidence="2" type="ORF">V6N11_051933</name>
</gene>
<evidence type="ECO:0000256" key="1">
    <source>
        <dbReference type="SAM" id="MobiDB-lite"/>
    </source>
</evidence>
<accession>A0ABR2U8H3</accession>
<feature type="compositionally biased region" description="Basic and acidic residues" evidence="1">
    <location>
        <begin position="1"/>
        <end position="12"/>
    </location>
</feature>
<comment type="caution">
    <text evidence="2">The sequence shown here is derived from an EMBL/GenBank/DDBJ whole genome shotgun (WGS) entry which is preliminary data.</text>
</comment>